<proteinExistence type="predicted"/>
<sequence length="495" mass="57270">MPNPNPIEANSPTVLPFPKDYTVHIPYTDAKTFADVVLLNHIGEKEFKSIVGDGIGVLTKKKIKKNDMGLSKESAMKWNMERKIDKWEKSQNLSSKQTNRTDPLLPHAHTEQVNVIFIGSGKSDDFPEIQIDQPSSIIVNNKIEKDKPIKTSKGGYHVKTKEYPFLNFSTVELVRYHSREKKNLLVVALVEEEGETEVEIRSNQRKIVACPGSQTNGNRGHDGGLYFIVRELKWGSQVIEIVPWKVLVRFGKERHVFVSTELSSVYDKFHVSNLKKCLANANLHVLLEEIKVDKTLHFVEDPIEIMDREVKKLKRRRTQKTSSDLDVLWKNFICVVFVPDRNIAVDPIVTNFNSDHLHRTDIKYAELEHGASSLRGPQLDPREIMEAQVESWFDEDVWINAEDHISTDEEMDEMTLRNMSFEDRMAYKSYVSHPVSGRNTRRQHNDSHCTRYKIIPYIITKVYNFATLEKVKQLYFNKLPNVLILWSQTLFTYLC</sequence>
<gene>
    <name evidence="1" type="ORF">Tco_0729215</name>
</gene>
<evidence type="ECO:0000313" key="2">
    <source>
        <dbReference type="Proteomes" id="UP001151760"/>
    </source>
</evidence>
<comment type="caution">
    <text evidence="1">The sequence shown here is derived from an EMBL/GenBank/DDBJ whole genome shotgun (WGS) entry which is preliminary data.</text>
</comment>
<organism evidence="1 2">
    <name type="scientific">Tanacetum coccineum</name>
    <dbReference type="NCBI Taxonomy" id="301880"/>
    <lineage>
        <taxon>Eukaryota</taxon>
        <taxon>Viridiplantae</taxon>
        <taxon>Streptophyta</taxon>
        <taxon>Embryophyta</taxon>
        <taxon>Tracheophyta</taxon>
        <taxon>Spermatophyta</taxon>
        <taxon>Magnoliopsida</taxon>
        <taxon>eudicotyledons</taxon>
        <taxon>Gunneridae</taxon>
        <taxon>Pentapetalae</taxon>
        <taxon>asterids</taxon>
        <taxon>campanulids</taxon>
        <taxon>Asterales</taxon>
        <taxon>Asteraceae</taxon>
        <taxon>Asteroideae</taxon>
        <taxon>Anthemideae</taxon>
        <taxon>Anthemidinae</taxon>
        <taxon>Tanacetum</taxon>
    </lineage>
</organism>
<dbReference type="EMBL" id="BQNB010010590">
    <property type="protein sequence ID" value="GJS79334.1"/>
    <property type="molecule type" value="Genomic_DNA"/>
</dbReference>
<accession>A0ABQ4YN88</accession>
<reference evidence="1" key="1">
    <citation type="journal article" date="2022" name="Int. J. Mol. Sci.">
        <title>Draft Genome of Tanacetum Coccineum: Genomic Comparison of Closely Related Tanacetum-Family Plants.</title>
        <authorList>
            <person name="Yamashiro T."/>
            <person name="Shiraishi A."/>
            <person name="Nakayama K."/>
            <person name="Satake H."/>
        </authorList>
    </citation>
    <scope>NUCLEOTIDE SEQUENCE</scope>
</reference>
<name>A0ABQ4YN88_9ASTR</name>
<dbReference type="Proteomes" id="UP001151760">
    <property type="component" value="Unassembled WGS sequence"/>
</dbReference>
<keyword evidence="2" id="KW-1185">Reference proteome</keyword>
<dbReference type="PANTHER" id="PTHR46148:SF59">
    <property type="entry name" value="NUCLEOTIDYLTRANSFERASE, RIBONUCLEASE H"/>
    <property type="match status" value="1"/>
</dbReference>
<reference evidence="1" key="2">
    <citation type="submission" date="2022-01" db="EMBL/GenBank/DDBJ databases">
        <authorList>
            <person name="Yamashiro T."/>
            <person name="Shiraishi A."/>
            <person name="Satake H."/>
            <person name="Nakayama K."/>
        </authorList>
    </citation>
    <scope>NUCLEOTIDE SEQUENCE</scope>
</reference>
<evidence type="ECO:0000313" key="1">
    <source>
        <dbReference type="EMBL" id="GJS79334.1"/>
    </source>
</evidence>
<dbReference type="PANTHER" id="PTHR46148">
    <property type="entry name" value="CHROMO DOMAIN-CONTAINING PROTEIN"/>
    <property type="match status" value="1"/>
</dbReference>
<protein>
    <submittedName>
        <fullName evidence="1">Uncharacterized protein</fullName>
    </submittedName>
</protein>